<accession>F2CZB5</accession>
<name>F2CZB5_HORVV</name>
<reference evidence="2" key="1">
    <citation type="journal article" date="2011" name="Plant Physiol.">
        <title>Comprehensive sequence analysis of 24,783 barley full-length cDNAs derived from 12 clone libraries.</title>
        <authorList>
            <person name="Matsumoto T."/>
            <person name="Tanaka T."/>
            <person name="Sakai H."/>
            <person name="Amano N."/>
            <person name="Kanamori H."/>
            <person name="Kurita K."/>
            <person name="Kikuta A."/>
            <person name="Kamiya K."/>
            <person name="Yamamoto M."/>
            <person name="Ikawa H."/>
            <person name="Fujii N."/>
            <person name="Hori K."/>
            <person name="Itoh T."/>
            <person name="Sato K."/>
        </authorList>
    </citation>
    <scope>NUCLEOTIDE SEQUENCE</scope>
</reference>
<dbReference type="EMBL" id="AK356971">
    <property type="protein sequence ID" value="BAJ88186.1"/>
    <property type="molecule type" value="mRNA"/>
</dbReference>
<organism evidence="2">
    <name type="scientific">Hordeum vulgare subsp. vulgare</name>
    <name type="common">Domesticated barley</name>
    <dbReference type="NCBI Taxonomy" id="112509"/>
    <lineage>
        <taxon>Eukaryota</taxon>
        <taxon>Viridiplantae</taxon>
        <taxon>Streptophyta</taxon>
        <taxon>Embryophyta</taxon>
        <taxon>Tracheophyta</taxon>
        <taxon>Spermatophyta</taxon>
        <taxon>Magnoliopsida</taxon>
        <taxon>Liliopsida</taxon>
        <taxon>Poales</taxon>
        <taxon>Poaceae</taxon>
        <taxon>BOP clade</taxon>
        <taxon>Pooideae</taxon>
        <taxon>Triticodae</taxon>
        <taxon>Triticeae</taxon>
        <taxon>Hordeinae</taxon>
        <taxon>Hordeum</taxon>
    </lineage>
</organism>
<feature type="compositionally biased region" description="Pro residues" evidence="1">
    <location>
        <begin position="1"/>
        <end position="17"/>
    </location>
</feature>
<dbReference type="AlphaFoldDB" id="F2CZB5"/>
<protein>
    <submittedName>
        <fullName evidence="2">Predicted protein</fullName>
    </submittedName>
</protein>
<evidence type="ECO:0000256" key="1">
    <source>
        <dbReference type="SAM" id="MobiDB-lite"/>
    </source>
</evidence>
<proteinExistence type="evidence at transcript level"/>
<feature type="compositionally biased region" description="Low complexity" evidence="1">
    <location>
        <begin position="80"/>
        <end position="91"/>
    </location>
</feature>
<evidence type="ECO:0000313" key="2">
    <source>
        <dbReference type="EMBL" id="BAJ88186.1"/>
    </source>
</evidence>
<sequence>MPLPSAPASPPPLPPATASPHLSHRPLPRPNTFPADPCLEPNTLPVGRAASPAGQHLSRLPPPRLPCRPAPLPSAPTSPAPWASSPVAPASRGPCIGSPDPRRPSAPASSVAAQATGRCLACPTRHRLELGQMRALSPIGCSTSSGSMAREAAYGRCSAAGGQRP</sequence>
<feature type="compositionally biased region" description="Pro residues" evidence="1">
    <location>
        <begin position="60"/>
        <end position="79"/>
    </location>
</feature>
<feature type="region of interest" description="Disordered" evidence="1">
    <location>
        <begin position="1"/>
        <end position="112"/>
    </location>
</feature>